<comment type="caution">
    <text evidence="2">The sequence shown here is derived from an EMBL/GenBank/DDBJ whole genome shotgun (WGS) entry which is preliminary data.</text>
</comment>
<dbReference type="GO" id="GO:0061630">
    <property type="term" value="F:ubiquitin protein ligase activity"/>
    <property type="evidence" value="ECO:0007669"/>
    <property type="project" value="InterPro"/>
</dbReference>
<name>A0AAW2HYT7_9NEOP</name>
<dbReference type="PANTHER" id="PTHR15439:SF0">
    <property type="entry name" value="CELL DIVISION CYCLE AND APOPTOSIS REGULATOR PROTEIN 1-RELATED"/>
    <property type="match status" value="1"/>
</dbReference>
<dbReference type="PANTHER" id="PTHR15439">
    <property type="entry name" value="RETINOBLASTOMA-BINDING PROTEIN 6"/>
    <property type="match status" value="1"/>
</dbReference>
<dbReference type="GO" id="GO:0006397">
    <property type="term" value="P:mRNA processing"/>
    <property type="evidence" value="ECO:0007669"/>
    <property type="project" value="InterPro"/>
</dbReference>
<feature type="compositionally biased region" description="Basic and acidic residues" evidence="1">
    <location>
        <begin position="1036"/>
        <end position="1045"/>
    </location>
</feature>
<feature type="compositionally biased region" description="Basic and acidic residues" evidence="1">
    <location>
        <begin position="408"/>
        <end position="419"/>
    </location>
</feature>
<dbReference type="InterPro" id="IPR033489">
    <property type="entry name" value="RBBP6"/>
</dbReference>
<evidence type="ECO:0000313" key="2">
    <source>
        <dbReference type="EMBL" id="KAL0275042.1"/>
    </source>
</evidence>
<reference evidence="2" key="1">
    <citation type="journal article" date="2024" name="Gigascience">
        <title>Chromosome-level genome of the poultry shaft louse Menopon gallinae provides insight into the host-switching and adaptive evolution of parasitic lice.</title>
        <authorList>
            <person name="Xu Y."/>
            <person name="Ma L."/>
            <person name="Liu S."/>
            <person name="Liang Y."/>
            <person name="Liu Q."/>
            <person name="He Z."/>
            <person name="Tian L."/>
            <person name="Duan Y."/>
            <person name="Cai W."/>
            <person name="Li H."/>
            <person name="Song F."/>
        </authorList>
    </citation>
    <scope>NUCLEOTIDE SEQUENCE</scope>
    <source>
        <strain evidence="2">Cailab_2023a</strain>
    </source>
</reference>
<evidence type="ECO:0008006" key="3">
    <source>
        <dbReference type="Google" id="ProtNLM"/>
    </source>
</evidence>
<feature type="region of interest" description="Disordered" evidence="1">
    <location>
        <begin position="967"/>
        <end position="1006"/>
    </location>
</feature>
<feature type="compositionally biased region" description="Basic and acidic residues" evidence="1">
    <location>
        <begin position="1052"/>
        <end position="1061"/>
    </location>
</feature>
<feature type="compositionally biased region" description="Low complexity" evidence="1">
    <location>
        <begin position="432"/>
        <end position="448"/>
    </location>
</feature>
<feature type="compositionally biased region" description="Basic and acidic residues" evidence="1">
    <location>
        <begin position="993"/>
        <end position="1003"/>
    </location>
</feature>
<dbReference type="GO" id="GO:0016567">
    <property type="term" value="P:protein ubiquitination"/>
    <property type="evidence" value="ECO:0007669"/>
    <property type="project" value="InterPro"/>
</dbReference>
<proteinExistence type="predicted"/>
<dbReference type="EMBL" id="JARGDH010000002">
    <property type="protein sequence ID" value="KAL0275042.1"/>
    <property type="molecule type" value="Genomic_DNA"/>
</dbReference>
<dbReference type="GO" id="GO:0005634">
    <property type="term" value="C:nucleus"/>
    <property type="evidence" value="ECO:0007669"/>
    <property type="project" value="TreeGrafter"/>
</dbReference>
<dbReference type="GO" id="GO:0006511">
    <property type="term" value="P:ubiquitin-dependent protein catabolic process"/>
    <property type="evidence" value="ECO:0007669"/>
    <property type="project" value="TreeGrafter"/>
</dbReference>
<feature type="compositionally biased region" description="Basic residues" evidence="1">
    <location>
        <begin position="420"/>
        <end position="431"/>
    </location>
</feature>
<evidence type="ECO:0000256" key="1">
    <source>
        <dbReference type="SAM" id="MobiDB-lite"/>
    </source>
</evidence>
<sequence length="1256" mass="142154">MLISYNGNFDTETNCILLMELNNTLKSERIGDEPSNVDKVTDILNVKVKLDNGEEGFVLTKTIDDFNKPRYRCNVCVVPISSCKGIFEHIAGKNHTKKMKAAFHPQGSFPKNKVGSDGGSKVLTAPGVDIPELAPGEPVPPGFEDMVAQVPEIMSTLSEMKAPLIGLEYLAEITPVGEESEPKYCCLLCNKRGDPRTVLAHLVCFNHRIKYIGRYFPRVNTALALIPKVREYKRGTGEVLARIVKAIEATFGRLNPVIVDGLTFDAKKEEIYLEMASGRHFHETSDTNYESLVDIDFIKKCAPETDNILTIDLEKEEAKKRSNPAKNDVNLKPKGKNTTDQGKRSLDGSSYKPAQKKRREKSVETISTLSSNSRSRSRSRSWSRSRSVSRSRSWSGSRSRSRSRYRYMYRDYKRDEGRRSPRYYRRSRSRSRNNSSSYRSYRNSNYRSRPPPSRDSYRSIRYDSLYHDEDRYSERPKSTQLKVAELRDRRRKKDLYNDFVAKLERDMAKILKGYEKNPEKHPSYPEEWKKFWNRRYKELTAEGIDASKHDFKPEWIKFWTVRMKELHNEELRMKKEKYRSELGLPDTDSSGALDSDVIEVSPTPLEDDKSNITVEDIKNTWKVLTGGEIKGTNSAETSLSPEKSDDFELGSAEPEQPIRVITVLRLLTALESQLGSLGPRVNNLLAQAIALEKKREFSSDSLIDVSENNVLFETVKEKLKGQLFAGIVDKHMVKATRTAIQNVAELFNTWKAKKNNPEPTSAPLQIVPSQNIQMAAPVTDPLIVPGIGAVDKLAIAQQIASALVAQGKTNVTEQELEQLISAVVGMAQASSNQSQPSPTGSTQILPSSLSPGGISGLKLEQDIDMRQKRPSLLSDVGDKDNLPLKNLLNSDSSRGLNEVTCRRIFSKDLADLTEEDIKISLQNFKDLSSDEQQCLITYLKELESKDPASVEKLKKFLLLANDTSGKTDIKSKDDSSGRLSPFSMREGGANPFIDDKSRIHSRDLDEDEDDYSYEEIYKAAEKKLSGRSIVEQMIEEQQKKSRKQLEGSPKNEGFKSSESRYSKSNNDDPECVLSEAKVMIDNIMGQLPSKFTGGSTRMSAKSNTAKAHVDPPLDTQQMQHMYDNMPPCKPPENNLMNDYNYQDDLFGYSNDSYPQNYPVENEPPYRCPPNQEPAYGHPPEYEGYSKNVEQSYNNYEPWSDQYSQYPPPQMGNYDCQQLPPQSMPPGFNGPEVFQVPPNNFGGPVPPYGNNMYREYY</sequence>
<gene>
    <name evidence="2" type="ORF">PYX00_003027</name>
</gene>
<organism evidence="2">
    <name type="scientific">Menopon gallinae</name>
    <name type="common">poultry shaft louse</name>
    <dbReference type="NCBI Taxonomy" id="328185"/>
    <lineage>
        <taxon>Eukaryota</taxon>
        <taxon>Metazoa</taxon>
        <taxon>Ecdysozoa</taxon>
        <taxon>Arthropoda</taxon>
        <taxon>Hexapoda</taxon>
        <taxon>Insecta</taxon>
        <taxon>Pterygota</taxon>
        <taxon>Neoptera</taxon>
        <taxon>Paraneoptera</taxon>
        <taxon>Psocodea</taxon>
        <taxon>Troctomorpha</taxon>
        <taxon>Phthiraptera</taxon>
        <taxon>Amblycera</taxon>
        <taxon>Menoponidae</taxon>
        <taxon>Menopon</taxon>
    </lineage>
</organism>
<feature type="region of interest" description="Disordered" evidence="1">
    <location>
        <begin position="317"/>
        <end position="460"/>
    </location>
</feature>
<dbReference type="AlphaFoldDB" id="A0AAW2HYT7"/>
<feature type="region of interest" description="Disordered" evidence="1">
    <location>
        <begin position="830"/>
        <end position="849"/>
    </location>
</feature>
<feature type="compositionally biased region" description="Basic residues" evidence="1">
    <location>
        <begin position="375"/>
        <end position="389"/>
    </location>
</feature>
<feature type="compositionally biased region" description="Basic and acidic residues" evidence="1">
    <location>
        <begin position="967"/>
        <end position="976"/>
    </location>
</feature>
<accession>A0AAW2HYT7</accession>
<feature type="region of interest" description="Disordered" evidence="1">
    <location>
        <begin position="1035"/>
        <end position="1069"/>
    </location>
</feature>
<protein>
    <recommendedName>
        <fullName evidence="3">C2H2-type domain-containing protein</fullName>
    </recommendedName>
</protein>